<name>A0A8J6UEC6_9GAMM</name>
<proteinExistence type="predicted"/>
<dbReference type="RefSeq" id="WP_191144507.1">
    <property type="nucleotide sequence ID" value="NZ_JACXAF010000009.1"/>
</dbReference>
<protein>
    <submittedName>
        <fullName evidence="1">Uncharacterized protein</fullName>
    </submittedName>
</protein>
<comment type="caution">
    <text evidence="1">The sequence shown here is derived from an EMBL/GenBank/DDBJ whole genome shotgun (WGS) entry which is preliminary data.</text>
</comment>
<evidence type="ECO:0000313" key="1">
    <source>
        <dbReference type="EMBL" id="MBD1389399.1"/>
    </source>
</evidence>
<keyword evidence="2" id="KW-1185">Reference proteome</keyword>
<organism evidence="1 2">
    <name type="scientific">Neiella litorisoli</name>
    <dbReference type="NCBI Taxonomy" id="2771431"/>
    <lineage>
        <taxon>Bacteria</taxon>
        <taxon>Pseudomonadati</taxon>
        <taxon>Pseudomonadota</taxon>
        <taxon>Gammaproteobacteria</taxon>
        <taxon>Alteromonadales</taxon>
        <taxon>Echinimonadaceae</taxon>
        <taxon>Neiella</taxon>
    </lineage>
</organism>
<dbReference type="Proteomes" id="UP000638014">
    <property type="component" value="Unassembled WGS sequence"/>
</dbReference>
<sequence length="63" mass="7196">MKYPSIPLVETWLHIVSLKENPVASAAANDQLCDLFGSIEQAQRYTQGWHVAFQHENSDTRPR</sequence>
<gene>
    <name evidence="1" type="ORF">IC617_08170</name>
</gene>
<reference evidence="1" key="1">
    <citation type="submission" date="2020-09" db="EMBL/GenBank/DDBJ databases">
        <title>A novel bacterium of genus Neiella, isolated from South China Sea.</title>
        <authorList>
            <person name="Huang H."/>
            <person name="Mo K."/>
            <person name="Hu Y."/>
        </authorList>
    </citation>
    <scope>NUCLEOTIDE SEQUENCE</scope>
    <source>
        <strain evidence="1">HB171785</strain>
    </source>
</reference>
<accession>A0A8J6UEC6</accession>
<dbReference type="AlphaFoldDB" id="A0A8J6UEC6"/>
<evidence type="ECO:0000313" key="2">
    <source>
        <dbReference type="Proteomes" id="UP000638014"/>
    </source>
</evidence>
<dbReference type="EMBL" id="JACXAF010000009">
    <property type="protein sequence ID" value="MBD1389399.1"/>
    <property type="molecule type" value="Genomic_DNA"/>
</dbReference>